<evidence type="ECO:0000256" key="1">
    <source>
        <dbReference type="SAM" id="MobiDB-lite"/>
    </source>
</evidence>
<dbReference type="Pfam" id="PF01871">
    <property type="entry name" value="AMMECR1"/>
    <property type="match status" value="1"/>
</dbReference>
<dbReference type="NCBIfam" id="TIGR00296">
    <property type="entry name" value="TIGR00296 family protein"/>
    <property type="match status" value="1"/>
</dbReference>
<feature type="domain" description="AMMECR1" evidence="2">
    <location>
        <begin position="106"/>
        <end position="317"/>
    </location>
</feature>
<feature type="region of interest" description="Disordered" evidence="1">
    <location>
        <begin position="40"/>
        <end position="138"/>
    </location>
</feature>
<dbReference type="STRING" id="36646.A0A1V6V838"/>
<dbReference type="PANTHER" id="PTHR13016:SF0">
    <property type="entry name" value="AMME SYNDROME CANDIDATE GENE 1 PROTEIN"/>
    <property type="match status" value="1"/>
</dbReference>
<sequence>MANTAQCYYCFESLLASFENREPITLAAVEALWEQHEQTKKLSSLKEQTEAEDDTDRKSVNAQDEDDDSIQSPQPSSQPKQLQLRSISRLQSQNSASSSAATSSSSASTPSSNSLQSSSTNVTTASAVSETSHPRSSDQRYPLFVTWNTVSRSGHKSLRGCIGTFEAQELAAGLKSYALTSAFDDTRFAPIPKSLIPSLSCSLTLLGTFEPCTNAMDWSLGTHGLRISFIHRGRRYGATYLPDVAVEQGWTKEETVESLMRKAGWDGGGSTARRLLRGAAGGNSSATKPWDQVSDFRTVRYRGLKASADYAEWQEWREWVLSLDDGEEILESAD</sequence>
<dbReference type="AlphaFoldDB" id="A0A1V6V838"/>
<organism evidence="3 4">
    <name type="scientific">Penicillium coprophilum</name>
    <dbReference type="NCBI Taxonomy" id="36646"/>
    <lineage>
        <taxon>Eukaryota</taxon>
        <taxon>Fungi</taxon>
        <taxon>Dikarya</taxon>
        <taxon>Ascomycota</taxon>
        <taxon>Pezizomycotina</taxon>
        <taxon>Eurotiomycetes</taxon>
        <taxon>Eurotiomycetidae</taxon>
        <taxon>Eurotiales</taxon>
        <taxon>Aspergillaceae</taxon>
        <taxon>Penicillium</taxon>
    </lineage>
</organism>
<evidence type="ECO:0000313" key="4">
    <source>
        <dbReference type="Proteomes" id="UP000191500"/>
    </source>
</evidence>
<dbReference type="Proteomes" id="UP000191500">
    <property type="component" value="Unassembled WGS sequence"/>
</dbReference>
<evidence type="ECO:0000259" key="2">
    <source>
        <dbReference type="PROSITE" id="PS51112"/>
    </source>
</evidence>
<gene>
    <name evidence="3" type="ORF">PENCOP_c001G07884</name>
</gene>
<dbReference type="InterPro" id="IPR002733">
    <property type="entry name" value="AMMECR1_domain"/>
</dbReference>
<reference evidence="4" key="1">
    <citation type="journal article" date="2017" name="Nat. Microbiol.">
        <title>Global analysis of biosynthetic gene clusters reveals vast potential of secondary metabolite production in Penicillium species.</title>
        <authorList>
            <person name="Nielsen J.C."/>
            <person name="Grijseels S."/>
            <person name="Prigent S."/>
            <person name="Ji B."/>
            <person name="Dainat J."/>
            <person name="Nielsen K.F."/>
            <person name="Frisvad J.C."/>
            <person name="Workman M."/>
            <person name="Nielsen J."/>
        </authorList>
    </citation>
    <scope>NUCLEOTIDE SEQUENCE [LARGE SCALE GENOMIC DNA]</scope>
    <source>
        <strain evidence="4">IBT 31321</strain>
    </source>
</reference>
<dbReference type="SUPFAM" id="SSF143447">
    <property type="entry name" value="AMMECR1-like"/>
    <property type="match status" value="1"/>
</dbReference>
<feature type="compositionally biased region" description="Low complexity" evidence="1">
    <location>
        <begin position="91"/>
        <end position="131"/>
    </location>
</feature>
<accession>A0A1V6V838</accession>
<dbReference type="InterPro" id="IPR036071">
    <property type="entry name" value="AMMECR1_dom_sf"/>
</dbReference>
<dbReference type="InterPro" id="IPR027485">
    <property type="entry name" value="AMMECR1_N"/>
</dbReference>
<dbReference type="InterPro" id="IPR023473">
    <property type="entry name" value="AMMECR1"/>
</dbReference>
<name>A0A1V6V838_9EURO</name>
<comment type="caution">
    <text evidence="3">The sequence shown here is derived from an EMBL/GenBank/DDBJ whole genome shotgun (WGS) entry which is preliminary data.</text>
</comment>
<keyword evidence="4" id="KW-1185">Reference proteome</keyword>
<dbReference type="Gene3D" id="3.30.700.20">
    <property type="entry name" value="Hypothetical protein ph0010, domain 1"/>
    <property type="match status" value="1"/>
</dbReference>
<evidence type="ECO:0000313" key="3">
    <source>
        <dbReference type="EMBL" id="OQE46847.1"/>
    </source>
</evidence>
<dbReference type="EMBL" id="MDDG01000001">
    <property type="protein sequence ID" value="OQE46847.1"/>
    <property type="molecule type" value="Genomic_DNA"/>
</dbReference>
<feature type="compositionally biased region" description="Low complexity" evidence="1">
    <location>
        <begin position="70"/>
        <end position="79"/>
    </location>
</feature>
<proteinExistence type="predicted"/>
<feature type="compositionally biased region" description="Polar residues" evidence="1">
    <location>
        <begin position="80"/>
        <end position="90"/>
    </location>
</feature>
<protein>
    <recommendedName>
        <fullName evidence="2">AMMECR1 domain-containing protein</fullName>
    </recommendedName>
</protein>
<dbReference type="PROSITE" id="PS51112">
    <property type="entry name" value="AMMECR1"/>
    <property type="match status" value="1"/>
</dbReference>
<dbReference type="PANTHER" id="PTHR13016">
    <property type="entry name" value="AMMECR1 HOMOLOG"/>
    <property type="match status" value="1"/>
</dbReference>